<gene>
    <name evidence="1" type="ORF">BOLC8T51094H</name>
</gene>
<proteinExistence type="predicted"/>
<protein>
    <submittedName>
        <fullName evidence="1">Uncharacterized protein</fullName>
    </submittedName>
</protein>
<sequence>MNVIDATILPKVGFYGSTHRARKVTTAVCESEVAINQALHIGETLFFFYFLQEF</sequence>
<reference evidence="1" key="1">
    <citation type="submission" date="2018-11" db="EMBL/GenBank/DDBJ databases">
        <authorList>
            <consortium name="Genoscope - CEA"/>
            <person name="William W."/>
        </authorList>
    </citation>
    <scope>NUCLEOTIDE SEQUENCE</scope>
</reference>
<evidence type="ECO:0000313" key="1">
    <source>
        <dbReference type="EMBL" id="VDD57865.1"/>
    </source>
</evidence>
<dbReference type="EMBL" id="LR031879">
    <property type="protein sequence ID" value="VDD57865.1"/>
    <property type="molecule type" value="Genomic_DNA"/>
</dbReference>
<name>A0A3P6GMF2_BRAOL</name>
<organism evidence="1">
    <name type="scientific">Brassica oleracea</name>
    <name type="common">Wild cabbage</name>
    <dbReference type="NCBI Taxonomy" id="3712"/>
    <lineage>
        <taxon>Eukaryota</taxon>
        <taxon>Viridiplantae</taxon>
        <taxon>Streptophyta</taxon>
        <taxon>Embryophyta</taxon>
        <taxon>Tracheophyta</taxon>
        <taxon>Spermatophyta</taxon>
        <taxon>Magnoliopsida</taxon>
        <taxon>eudicotyledons</taxon>
        <taxon>Gunneridae</taxon>
        <taxon>Pentapetalae</taxon>
        <taxon>rosids</taxon>
        <taxon>malvids</taxon>
        <taxon>Brassicales</taxon>
        <taxon>Brassicaceae</taxon>
        <taxon>Brassiceae</taxon>
        <taxon>Brassica</taxon>
    </lineage>
</organism>
<accession>A0A3P6GMF2</accession>
<dbReference type="AlphaFoldDB" id="A0A3P6GMF2"/>